<evidence type="ECO:0000256" key="11">
    <source>
        <dbReference type="ARBA" id="ARBA00022982"/>
    </source>
</evidence>
<keyword evidence="14 17" id="KW-0472">Membrane</keyword>
<evidence type="ECO:0000256" key="3">
    <source>
        <dbReference type="ARBA" id="ARBA00007152"/>
    </source>
</evidence>
<dbReference type="PANTHER" id="PTHR13178:SF0">
    <property type="entry name" value="NADH DEHYDROGENASE [UBIQUINONE] 1 BETA SUBCOMPLEX SUBUNIT 5, MITOCHONDRIAL"/>
    <property type="match status" value="1"/>
</dbReference>
<evidence type="ECO:0000256" key="2">
    <source>
        <dbReference type="ARBA" id="ARBA00004434"/>
    </source>
</evidence>
<evidence type="ECO:0000256" key="9">
    <source>
        <dbReference type="ARBA" id="ARBA00022792"/>
    </source>
</evidence>
<evidence type="ECO:0000256" key="8">
    <source>
        <dbReference type="ARBA" id="ARBA00022692"/>
    </source>
</evidence>
<evidence type="ECO:0000256" key="16">
    <source>
        <dbReference type="ARBA" id="ARBA00032550"/>
    </source>
</evidence>
<comment type="subunit">
    <text evidence="4">Complex I is composed of 45 different subunits.</text>
</comment>
<dbReference type="InterPro" id="IPR019173">
    <property type="entry name" value="NADH_UbQ_OxRdtase_B5_su"/>
</dbReference>
<evidence type="ECO:0000256" key="7">
    <source>
        <dbReference type="ARBA" id="ARBA00022660"/>
    </source>
</evidence>
<keyword evidence="8 17" id="KW-0812">Transmembrane</keyword>
<dbReference type="EMBL" id="JANEYF010003732">
    <property type="protein sequence ID" value="KAJ8934416.1"/>
    <property type="molecule type" value="Genomic_DNA"/>
</dbReference>
<evidence type="ECO:0000256" key="17">
    <source>
        <dbReference type="SAM" id="Phobius"/>
    </source>
</evidence>
<dbReference type="Pfam" id="PF09781">
    <property type="entry name" value="NDUF_B5"/>
    <property type="match status" value="2"/>
</dbReference>
<keyword evidence="6" id="KW-0813">Transport</keyword>
<comment type="function">
    <text evidence="1">Accessory subunit of the mitochondrial membrane respiratory chain NADH dehydrogenase (Complex I), that is believed not to be involved in catalysis. Complex I functions in the transfer of electrons from NADH to the respiratory chain. The immediate electron acceptor for the enzyme is believed to be ubiquinone.</text>
</comment>
<evidence type="ECO:0000256" key="10">
    <source>
        <dbReference type="ARBA" id="ARBA00022946"/>
    </source>
</evidence>
<evidence type="ECO:0000256" key="1">
    <source>
        <dbReference type="ARBA" id="ARBA00003195"/>
    </source>
</evidence>
<dbReference type="Proteomes" id="UP001162156">
    <property type="component" value="Unassembled WGS sequence"/>
</dbReference>
<dbReference type="AlphaFoldDB" id="A0AAV8X6T6"/>
<dbReference type="PANTHER" id="PTHR13178">
    <property type="entry name" value="NADH-UBIQUINONE OXIDOREDUCTASE SGDH SUBUNIT"/>
    <property type="match status" value="1"/>
</dbReference>
<comment type="caution">
    <text evidence="18">The sequence shown here is derived from an EMBL/GenBank/DDBJ whole genome shotgun (WGS) entry which is preliminary data.</text>
</comment>
<comment type="subcellular location">
    <subcellularLocation>
        <location evidence="2">Mitochondrion inner membrane</location>
        <topology evidence="2">Single-pass membrane protein</topology>
    </subcellularLocation>
</comment>
<organism evidence="18 19">
    <name type="scientific">Rhamnusium bicolor</name>
    <dbReference type="NCBI Taxonomy" id="1586634"/>
    <lineage>
        <taxon>Eukaryota</taxon>
        <taxon>Metazoa</taxon>
        <taxon>Ecdysozoa</taxon>
        <taxon>Arthropoda</taxon>
        <taxon>Hexapoda</taxon>
        <taxon>Insecta</taxon>
        <taxon>Pterygota</taxon>
        <taxon>Neoptera</taxon>
        <taxon>Endopterygota</taxon>
        <taxon>Coleoptera</taxon>
        <taxon>Polyphaga</taxon>
        <taxon>Cucujiformia</taxon>
        <taxon>Chrysomeloidea</taxon>
        <taxon>Cerambycidae</taxon>
        <taxon>Lepturinae</taxon>
        <taxon>Rhagiini</taxon>
        <taxon>Rhamnusium</taxon>
    </lineage>
</organism>
<evidence type="ECO:0000313" key="19">
    <source>
        <dbReference type="Proteomes" id="UP001162156"/>
    </source>
</evidence>
<keyword evidence="13" id="KW-0496">Mitochondrion</keyword>
<proteinExistence type="inferred from homology"/>
<keyword evidence="12 17" id="KW-1133">Transmembrane helix</keyword>
<evidence type="ECO:0000256" key="14">
    <source>
        <dbReference type="ARBA" id="ARBA00023136"/>
    </source>
</evidence>
<keyword evidence="19" id="KW-1185">Reference proteome</keyword>
<name>A0AAV8X6T6_9CUCU</name>
<evidence type="ECO:0000256" key="15">
    <source>
        <dbReference type="ARBA" id="ARBA00032395"/>
    </source>
</evidence>
<evidence type="ECO:0000256" key="4">
    <source>
        <dbReference type="ARBA" id="ARBA00011533"/>
    </source>
</evidence>
<protein>
    <recommendedName>
        <fullName evidence="5">NADH dehydrogenase [ubiquinone] 1 beta subcomplex subunit 5, mitochondrial</fullName>
    </recommendedName>
    <alternativeName>
        <fullName evidence="16">Complex I-SGDH</fullName>
    </alternativeName>
    <alternativeName>
        <fullName evidence="15">NADH-ubiquinone oxidoreductase SGDH subunit</fullName>
    </alternativeName>
</protein>
<evidence type="ECO:0000256" key="6">
    <source>
        <dbReference type="ARBA" id="ARBA00022448"/>
    </source>
</evidence>
<reference evidence="18" key="1">
    <citation type="journal article" date="2023" name="Insect Mol. Biol.">
        <title>Genome sequencing provides insights into the evolution of gene families encoding plant cell wall-degrading enzymes in longhorned beetles.</title>
        <authorList>
            <person name="Shin N.R."/>
            <person name="Okamura Y."/>
            <person name="Kirsch R."/>
            <person name="Pauchet Y."/>
        </authorList>
    </citation>
    <scope>NUCLEOTIDE SEQUENCE</scope>
    <source>
        <strain evidence="18">RBIC_L_NR</strain>
    </source>
</reference>
<evidence type="ECO:0000313" key="18">
    <source>
        <dbReference type="EMBL" id="KAJ8934416.1"/>
    </source>
</evidence>
<evidence type="ECO:0000256" key="13">
    <source>
        <dbReference type="ARBA" id="ARBA00023128"/>
    </source>
</evidence>
<accession>A0AAV8X6T6</accession>
<keyword evidence="10" id="KW-0809">Transit peptide</keyword>
<keyword evidence="11" id="KW-0249">Electron transport</keyword>
<keyword evidence="7" id="KW-0679">Respiratory chain</keyword>
<feature type="transmembrane region" description="Helical" evidence="17">
    <location>
        <begin position="49"/>
        <end position="71"/>
    </location>
</feature>
<dbReference type="GO" id="GO:0005743">
    <property type="term" value="C:mitochondrial inner membrane"/>
    <property type="evidence" value="ECO:0007669"/>
    <property type="project" value="UniProtKB-SubCell"/>
</dbReference>
<evidence type="ECO:0000256" key="5">
    <source>
        <dbReference type="ARBA" id="ARBA00015175"/>
    </source>
</evidence>
<gene>
    <name evidence="18" type="ORF">NQ314_013457</name>
</gene>
<evidence type="ECO:0000256" key="12">
    <source>
        <dbReference type="ARBA" id="ARBA00022989"/>
    </source>
</evidence>
<sequence length="164" mass="18921">MVVFSSLRSFLRLPSNTIKNAVVSRAMSDHRSFTLAPSRWEWNKFKDLVHFYILLGVIPCSSVILYANIFIGPATLSEIPEGYVPKYWEYYRYTPMLAGWRAVAANAPLKFPGDLKVTIALENQIKAKLAERSDYKAYYYRPVLAKYHRVSREAAEYLETIRGD</sequence>
<comment type="similarity">
    <text evidence="3">Belongs to the complex I NDUFB5 subunit family.</text>
</comment>
<keyword evidence="9" id="KW-0999">Mitochondrion inner membrane</keyword>